<dbReference type="InterPro" id="IPR035897">
    <property type="entry name" value="Toll_tir_struct_dom_sf"/>
</dbReference>
<dbReference type="SUPFAM" id="SSF52200">
    <property type="entry name" value="Toll/Interleukin receptor TIR domain"/>
    <property type="match status" value="1"/>
</dbReference>
<evidence type="ECO:0000313" key="2">
    <source>
        <dbReference type="EMBL" id="MCG4609789.1"/>
    </source>
</evidence>
<name>A0ABS9MG72_9FIRM</name>
<reference evidence="2 3" key="1">
    <citation type="submission" date="2022-01" db="EMBL/GenBank/DDBJ databases">
        <title>Collection of gut derived symbiotic bacterial strains cultured from healthy donors.</title>
        <authorList>
            <person name="Lin H."/>
            <person name="Kohout C."/>
            <person name="Waligurski E."/>
            <person name="Pamer E.G."/>
        </authorList>
    </citation>
    <scope>NUCLEOTIDE SEQUENCE [LARGE SCALE GENOMIC DNA]</scope>
    <source>
        <strain evidence="2 3">DFI.7.58</strain>
    </source>
</reference>
<dbReference type="Gene3D" id="3.40.50.10140">
    <property type="entry name" value="Toll/interleukin-1 receptor homology (TIR) domain"/>
    <property type="match status" value="1"/>
</dbReference>
<dbReference type="Pfam" id="PF13676">
    <property type="entry name" value="TIR_2"/>
    <property type="match status" value="1"/>
</dbReference>
<evidence type="ECO:0000313" key="3">
    <source>
        <dbReference type="Proteomes" id="UP001298681"/>
    </source>
</evidence>
<sequence>MGNRIFFSHASADKELVERVVDFFVSSMDIQRREIFCTSLKGTLPPGKEFIPRIKQEIAGCKVVVMLITQAYLESPFCLAELGAAWALNQEIYPLTVSPVTYKDLERTPLKGIQCLDLQSEEDLSVLYDSFVKSEIAESSESLFRKGLSQFLAGGPAYGSTSKEQPGIIDHAEELKDYIKGLEDQVAKKDVQAQFLLGCIYSEGILVPQDTRKGIEYLREAADNDDPAAQYHLSSLYYRGVTGKPDFDKAFQWEKKAADNRYVPAMGELAWLYRAGLGCERDLEEAKCWYEKAIEKGYVGAYRPLAEVCELLLLFDDAVKWWEKAADLNDSYACYHLGKLYKDGYGKQKPNYQKAADLFRRASEPEHNQVEAQYELGQMYYLGYGFVGRDFKEALRWFQSAAEAGQVNSQYNTAYQYQYGLGVEQNIDAAIEWFEKAAAHGHVLSQVHVANLYASLHTAAGYEKARYWYEQACKQNGFEAYRKLGDLYFWGLGCQADRAKALRYYRKAVEQGDDIAKAKLGMV</sequence>
<dbReference type="SMART" id="SM00671">
    <property type="entry name" value="SEL1"/>
    <property type="match status" value="8"/>
</dbReference>
<dbReference type="Pfam" id="PF08238">
    <property type="entry name" value="Sel1"/>
    <property type="match status" value="9"/>
</dbReference>
<keyword evidence="3" id="KW-1185">Reference proteome</keyword>
<dbReference type="PANTHER" id="PTHR43628">
    <property type="entry name" value="ACTIVATOR OF C KINASE PROTEIN 1-RELATED"/>
    <property type="match status" value="1"/>
</dbReference>
<proteinExistence type="predicted"/>
<dbReference type="InterPro" id="IPR006597">
    <property type="entry name" value="Sel1-like"/>
</dbReference>
<organism evidence="2 3">
    <name type="scientific">Anaeromassilibacillus senegalensis</name>
    <dbReference type="NCBI Taxonomy" id="1673717"/>
    <lineage>
        <taxon>Bacteria</taxon>
        <taxon>Bacillati</taxon>
        <taxon>Bacillota</taxon>
        <taxon>Clostridia</taxon>
        <taxon>Eubacteriales</taxon>
        <taxon>Acutalibacteraceae</taxon>
        <taxon>Anaeromassilibacillus</taxon>
    </lineage>
</organism>
<gene>
    <name evidence="2" type="ORF">L0P57_02365</name>
</gene>
<accession>A0ABS9MG72</accession>
<feature type="domain" description="TIR" evidence="1">
    <location>
        <begin position="1"/>
        <end position="140"/>
    </location>
</feature>
<dbReference type="InterPro" id="IPR052945">
    <property type="entry name" value="Mitotic_Regulator"/>
</dbReference>
<dbReference type="InterPro" id="IPR000157">
    <property type="entry name" value="TIR_dom"/>
</dbReference>
<dbReference type="Proteomes" id="UP001298681">
    <property type="component" value="Unassembled WGS sequence"/>
</dbReference>
<comment type="caution">
    <text evidence="2">The sequence shown here is derived from an EMBL/GenBank/DDBJ whole genome shotgun (WGS) entry which is preliminary data.</text>
</comment>
<dbReference type="PROSITE" id="PS50104">
    <property type="entry name" value="TIR"/>
    <property type="match status" value="1"/>
</dbReference>
<evidence type="ECO:0000259" key="1">
    <source>
        <dbReference type="PROSITE" id="PS50104"/>
    </source>
</evidence>
<dbReference type="InterPro" id="IPR011990">
    <property type="entry name" value="TPR-like_helical_dom_sf"/>
</dbReference>
<dbReference type="EMBL" id="JAKNHQ010000002">
    <property type="protein sequence ID" value="MCG4609789.1"/>
    <property type="molecule type" value="Genomic_DNA"/>
</dbReference>
<dbReference type="Gene3D" id="1.25.40.10">
    <property type="entry name" value="Tetratricopeptide repeat domain"/>
    <property type="match status" value="2"/>
</dbReference>
<dbReference type="SUPFAM" id="SSF81901">
    <property type="entry name" value="HCP-like"/>
    <property type="match status" value="3"/>
</dbReference>
<protein>
    <submittedName>
        <fullName evidence="2">TIR domain-containing protein</fullName>
    </submittedName>
</protein>
<dbReference type="PANTHER" id="PTHR43628:SF1">
    <property type="entry name" value="CHITIN SYNTHASE REGULATORY FACTOR 2-RELATED"/>
    <property type="match status" value="1"/>
</dbReference>
<dbReference type="RefSeq" id="WP_237966364.1">
    <property type="nucleotide sequence ID" value="NZ_JAKNHQ010000002.1"/>
</dbReference>